<evidence type="ECO:0000256" key="1">
    <source>
        <dbReference type="SAM" id="Phobius"/>
    </source>
</evidence>
<accession>A0A8D9BWT7</accession>
<protein>
    <submittedName>
        <fullName evidence="2">Uncharacterized protein</fullName>
    </submittedName>
</protein>
<keyword evidence="1" id="KW-0472">Membrane</keyword>
<keyword evidence="1" id="KW-1133">Transmembrane helix</keyword>
<reference evidence="2" key="1">
    <citation type="submission" date="2021-05" db="EMBL/GenBank/DDBJ databases">
        <authorList>
            <person name="Alioto T."/>
            <person name="Alioto T."/>
            <person name="Gomez Garrido J."/>
        </authorList>
    </citation>
    <scope>NUCLEOTIDE SEQUENCE</scope>
</reference>
<name>A0A8D9BWT7_9HEMI</name>
<organism evidence="2">
    <name type="scientific">Cacopsylla melanoneura</name>
    <dbReference type="NCBI Taxonomy" id="428564"/>
    <lineage>
        <taxon>Eukaryota</taxon>
        <taxon>Metazoa</taxon>
        <taxon>Ecdysozoa</taxon>
        <taxon>Arthropoda</taxon>
        <taxon>Hexapoda</taxon>
        <taxon>Insecta</taxon>
        <taxon>Pterygota</taxon>
        <taxon>Neoptera</taxon>
        <taxon>Paraneoptera</taxon>
        <taxon>Hemiptera</taxon>
        <taxon>Sternorrhyncha</taxon>
        <taxon>Psylloidea</taxon>
        <taxon>Psyllidae</taxon>
        <taxon>Psyllinae</taxon>
        <taxon>Cacopsylla</taxon>
    </lineage>
</organism>
<evidence type="ECO:0000313" key="2">
    <source>
        <dbReference type="EMBL" id="CAG6790147.1"/>
    </source>
</evidence>
<keyword evidence="1" id="KW-0812">Transmembrane</keyword>
<dbReference type="AlphaFoldDB" id="A0A8D9BWT7"/>
<sequence length="111" mass="12684">MTGLTLYSVISYNGNTVTTIITNVVAMDDSYYQFTSCGFDIPCPQPNTYNPHLTFPTLVLLFYYYLLLLLPITTISLLPHGSRPIGSEYSGDEIFNIHPYFISRKKFKRVE</sequence>
<dbReference type="EMBL" id="HBUF01668566">
    <property type="protein sequence ID" value="CAG6790147.1"/>
    <property type="molecule type" value="Transcribed_RNA"/>
</dbReference>
<proteinExistence type="predicted"/>
<feature type="transmembrane region" description="Helical" evidence="1">
    <location>
        <begin position="58"/>
        <end position="78"/>
    </location>
</feature>